<name>B3FJT6_BP201</name>
<keyword evidence="2" id="KW-1185">Reference proteome</keyword>
<reference evidence="1 2" key="1">
    <citation type="journal article" date="2008" name="Virology">
        <title>Characterization of Pseudomonas chlororaphis myovirus 201varphi2-1 via genomic sequencing, mass spectrometry, and electron microscopy.</title>
        <authorList>
            <person name="Thomas J.A."/>
            <person name="Rolando M.R."/>
            <person name="Carroll C.A."/>
            <person name="Shen P.S."/>
            <person name="Belnap D.M."/>
            <person name="Weintraub S.T."/>
            <person name="Serwer P."/>
            <person name="Hardies S.C."/>
        </authorList>
    </citation>
    <scope>NUCLEOTIDE SEQUENCE</scope>
</reference>
<dbReference type="EMBL" id="EU197055">
    <property type="protein sequence ID" value="ABY63251.1"/>
    <property type="molecule type" value="Genomic_DNA"/>
</dbReference>
<gene>
    <name evidence="1" type="ORF">201phi2-1p428</name>
</gene>
<evidence type="ECO:0000313" key="1">
    <source>
        <dbReference type="EMBL" id="ABY63251.1"/>
    </source>
</evidence>
<dbReference type="RefSeq" id="YP_001957147.1">
    <property type="nucleotide sequence ID" value="NC_010821.1"/>
</dbReference>
<accession>B3FJT6</accession>
<protein>
    <submittedName>
        <fullName evidence="1">Uncharacterized protein</fullName>
    </submittedName>
</protein>
<proteinExistence type="predicted"/>
<organism evidence="1 2">
    <name type="scientific">Pseudomonas phage 201phi2-1</name>
    <name type="common">Pseudomonas chlororaphis phage 201phi2-1</name>
    <dbReference type="NCBI Taxonomy" id="198110"/>
    <lineage>
        <taxon>Viruses</taxon>
        <taxon>Duplodnaviria</taxon>
        <taxon>Heunggongvirae</taxon>
        <taxon>Uroviricota</taxon>
        <taxon>Caudoviricetes</taxon>
        <taxon>Chimalliviridae</taxon>
        <taxon>Serwervirus</taxon>
        <taxon>Serwervirus 201phi21</taxon>
    </lineage>
</organism>
<dbReference type="KEGG" id="vg:6372481"/>
<dbReference type="Proteomes" id="UP000002421">
    <property type="component" value="Segment"/>
</dbReference>
<evidence type="ECO:0000313" key="2">
    <source>
        <dbReference type="Proteomes" id="UP000002421"/>
    </source>
</evidence>
<organismHost>
    <name type="scientific">Pseudomonas chlororaphis</name>
    <dbReference type="NCBI Taxonomy" id="587753"/>
</organismHost>
<sequence length="143" mass="16525">MKTLNPIHADHEKVYNHFVDRQENGQFDRYNADMQSFINRVWNKNLGVVAAMSHSGIGADVSNGFVQFVADNPSMMVRLIGWLTEVRDALPKLQQPTVEIRSKTTPNHIDDATHYLTVMFRTPRFKTKDDANTWWSKLVQSYN</sequence>